<evidence type="ECO:0000313" key="4">
    <source>
        <dbReference type="Proteomes" id="UP000240509"/>
    </source>
</evidence>
<dbReference type="InterPro" id="IPR024419">
    <property type="entry name" value="YvrJ"/>
</dbReference>
<evidence type="ECO:0000313" key="3">
    <source>
        <dbReference type="EMBL" id="PTL38788.1"/>
    </source>
</evidence>
<evidence type="ECO:0000256" key="2">
    <source>
        <dbReference type="SAM" id="Phobius"/>
    </source>
</evidence>
<accession>A0A2T4U5V1</accession>
<protein>
    <submittedName>
        <fullName evidence="3">YvrJ family protein</fullName>
    </submittedName>
</protein>
<reference evidence="3 4" key="1">
    <citation type="submission" date="2018-03" db="EMBL/GenBank/DDBJ databases">
        <title>Alkalicoccus saliphilus sp. nov., isolated from a mineral pool.</title>
        <authorList>
            <person name="Zhao B."/>
        </authorList>
    </citation>
    <scope>NUCLEOTIDE SEQUENCE [LARGE SCALE GENOMIC DNA]</scope>
    <source>
        <strain evidence="3 4">6AG</strain>
    </source>
</reference>
<feature type="coiled-coil region" evidence="1">
    <location>
        <begin position="24"/>
        <end position="51"/>
    </location>
</feature>
<dbReference type="EMBL" id="PZJJ01000013">
    <property type="protein sequence ID" value="PTL38788.1"/>
    <property type="molecule type" value="Genomic_DNA"/>
</dbReference>
<sequence>MIPYEWTTLLENVGFPGAVTLYLLVRYEKKMDRLSSQIHAWRNEKKKKEKKK</sequence>
<feature type="transmembrane region" description="Helical" evidence="2">
    <location>
        <begin position="6"/>
        <end position="25"/>
    </location>
</feature>
<name>A0A2T4U5V1_9BACI</name>
<organism evidence="3 4">
    <name type="scientific">Alkalicoccus saliphilus</name>
    <dbReference type="NCBI Taxonomy" id="200989"/>
    <lineage>
        <taxon>Bacteria</taxon>
        <taxon>Bacillati</taxon>
        <taxon>Bacillota</taxon>
        <taxon>Bacilli</taxon>
        <taxon>Bacillales</taxon>
        <taxon>Bacillaceae</taxon>
        <taxon>Alkalicoccus</taxon>
    </lineage>
</organism>
<comment type="caution">
    <text evidence="3">The sequence shown here is derived from an EMBL/GenBank/DDBJ whole genome shotgun (WGS) entry which is preliminary data.</text>
</comment>
<dbReference type="AlphaFoldDB" id="A0A2T4U5V1"/>
<keyword evidence="2" id="KW-0472">Membrane</keyword>
<dbReference type="Pfam" id="PF12841">
    <property type="entry name" value="YvrJ"/>
    <property type="match status" value="1"/>
</dbReference>
<dbReference type="OrthoDB" id="2662123at2"/>
<proteinExistence type="predicted"/>
<keyword evidence="1" id="KW-0175">Coiled coil</keyword>
<dbReference type="Proteomes" id="UP000240509">
    <property type="component" value="Unassembled WGS sequence"/>
</dbReference>
<keyword evidence="2" id="KW-1133">Transmembrane helix</keyword>
<keyword evidence="2" id="KW-0812">Transmembrane</keyword>
<evidence type="ECO:0000256" key="1">
    <source>
        <dbReference type="SAM" id="Coils"/>
    </source>
</evidence>
<gene>
    <name evidence="3" type="ORF">C6Y45_09120</name>
</gene>
<dbReference type="RefSeq" id="WP_107584920.1">
    <property type="nucleotide sequence ID" value="NZ_PZJJ01000013.1"/>
</dbReference>
<keyword evidence="4" id="KW-1185">Reference proteome</keyword>